<dbReference type="SUPFAM" id="SSF52540">
    <property type="entry name" value="P-loop containing nucleoside triphosphate hydrolases"/>
    <property type="match status" value="1"/>
</dbReference>
<evidence type="ECO:0000256" key="9">
    <source>
        <dbReference type="PROSITE-ProRule" id="PRU00560"/>
    </source>
</evidence>
<name>A0A7W0BU98_9BACL</name>
<dbReference type="PANTHER" id="PTHR11070:SF17">
    <property type="entry name" value="DNA HELICASE IV"/>
    <property type="match status" value="1"/>
</dbReference>
<dbReference type="PANTHER" id="PTHR11070">
    <property type="entry name" value="UVRD / RECB / PCRA DNA HELICASE FAMILY MEMBER"/>
    <property type="match status" value="1"/>
</dbReference>
<dbReference type="InterPro" id="IPR027785">
    <property type="entry name" value="UvrD-like_helicase_C"/>
</dbReference>
<comment type="caution">
    <text evidence="11">The sequence shown here is derived from an EMBL/GenBank/DDBJ whole genome shotgun (WGS) entry which is preliminary data.</text>
</comment>
<dbReference type="Gene3D" id="3.40.50.300">
    <property type="entry name" value="P-loop containing nucleotide triphosphate hydrolases"/>
    <property type="match status" value="3"/>
</dbReference>
<dbReference type="RefSeq" id="WP_181536905.1">
    <property type="nucleotide sequence ID" value="NZ_JACDUU010000002.1"/>
</dbReference>
<dbReference type="GO" id="GO:0003677">
    <property type="term" value="F:DNA binding"/>
    <property type="evidence" value="ECO:0007669"/>
    <property type="project" value="InterPro"/>
</dbReference>
<evidence type="ECO:0000256" key="5">
    <source>
        <dbReference type="ARBA" id="ARBA00023235"/>
    </source>
</evidence>
<comment type="catalytic activity">
    <reaction evidence="8">
        <text>ATP + H2O = ADP + phosphate + H(+)</text>
        <dbReference type="Rhea" id="RHEA:13065"/>
        <dbReference type="ChEBI" id="CHEBI:15377"/>
        <dbReference type="ChEBI" id="CHEBI:15378"/>
        <dbReference type="ChEBI" id="CHEBI:30616"/>
        <dbReference type="ChEBI" id="CHEBI:43474"/>
        <dbReference type="ChEBI" id="CHEBI:456216"/>
        <dbReference type="EC" id="5.6.2.4"/>
    </reaction>
</comment>
<keyword evidence="12" id="KW-1185">Reference proteome</keyword>
<dbReference type="GO" id="GO:0005524">
    <property type="term" value="F:ATP binding"/>
    <property type="evidence" value="ECO:0007669"/>
    <property type="project" value="UniProtKB-UniRule"/>
</dbReference>
<comment type="catalytic activity">
    <reaction evidence="6">
        <text>Couples ATP hydrolysis with the unwinding of duplex DNA by translocating in the 3'-5' direction.</text>
        <dbReference type="EC" id="5.6.2.4"/>
    </reaction>
</comment>
<dbReference type="Pfam" id="PF13538">
    <property type="entry name" value="UvrD_C_2"/>
    <property type="match status" value="1"/>
</dbReference>
<evidence type="ECO:0000256" key="1">
    <source>
        <dbReference type="ARBA" id="ARBA00022741"/>
    </source>
</evidence>
<dbReference type="Pfam" id="PF13361">
    <property type="entry name" value="UvrD_C"/>
    <property type="match status" value="1"/>
</dbReference>
<feature type="domain" description="UvrD-like helicase ATP-binding" evidence="10">
    <location>
        <begin position="205"/>
        <end position="593"/>
    </location>
</feature>
<dbReference type="InterPro" id="IPR000212">
    <property type="entry name" value="DNA_helicase_UvrD/REP"/>
</dbReference>
<dbReference type="InterPro" id="IPR014017">
    <property type="entry name" value="DNA_helicase_UvrD-like_C"/>
</dbReference>
<evidence type="ECO:0000259" key="10">
    <source>
        <dbReference type="PROSITE" id="PS51198"/>
    </source>
</evidence>
<evidence type="ECO:0000256" key="6">
    <source>
        <dbReference type="ARBA" id="ARBA00034617"/>
    </source>
</evidence>
<proteinExistence type="predicted"/>
<feature type="binding site" evidence="9">
    <location>
        <begin position="226"/>
        <end position="233"/>
    </location>
    <ligand>
        <name>ATP</name>
        <dbReference type="ChEBI" id="CHEBI:30616"/>
    </ligand>
</feature>
<dbReference type="AlphaFoldDB" id="A0A7W0BU98"/>
<sequence>MDKKELQLEQKKLDETIQRIEDQTYYIWELLERKNTLLKERANLAGDEIAYRRGIKDQELLKKAKEEPYFGRFDIVSDEEGEETFYIGKQGVRDKDENLIVVDWRMPMASVYYNFTPGQSRQSYTVEDEKTRRKTKITVDVVRKREFTIKNKKIKKIVQQVAEPNSSQNVTFTETGEELTITDDFLREILEQSETTGYLKEIIATIQKEQDKAIRQPIDRNVIIQGVAGSGKSSIALHRLSFLLFNNKHIKPENVLILGPSKLFISSFKGLLPELNLEGIQQMTFQQLSLNILETILKDKVDLSYNWYFENVLFTRDSDDERKRIEFKGSESLALLLDIFVEEMKDQYENRIQPITIFDERLDKEKLKKIFDGYNYLPFGKKVERFLQHVENHFKNVMENKIDEITKQYDFIVYTFLKNGGLTQNEYNQLTEQMKSIYQYKVRQLQKQFKETFSLWKEKMTLPDPVSIYKQVLSFEVLAAFQHEVGSDIPNLFKNYTLEKITYFDLPPLLYIYLLLYDRPIQYAHIVVDEAQDFSYLHFAVLNKITKTMTILGDKDQSIYMGYGQYDWDELMDSLFERDRDTILTLETSYRSTKEIIEVANTVLTNQYGTSHQPITPINRNGAAVQFVEVKSGQDLIDNIVSTIKEWKKRYKRIAIIHKDEQKAMKLAQYLKQEYKSDVVYISPDQEVAKQSISVLTSYYSKGMEFDAVILVNINEESFPKDDLHARLLYVLVTRAQQELRVFYQNTPSPLLEGLIQSAPKVVSKFDDIL</sequence>
<evidence type="ECO:0000256" key="8">
    <source>
        <dbReference type="ARBA" id="ARBA00048988"/>
    </source>
</evidence>
<keyword evidence="4 9" id="KW-0067">ATP-binding</keyword>
<keyword evidence="5" id="KW-0413">Isomerase</keyword>
<gene>
    <name evidence="11" type="ORF">HNQ85_001311</name>
</gene>
<dbReference type="Pfam" id="PF00580">
    <property type="entry name" value="UvrD-helicase"/>
    <property type="match status" value="1"/>
</dbReference>
<organism evidence="11 12">
    <name type="scientific">[Anoxybacillus] calidus</name>
    <dbReference type="NCBI Taxonomy" id="575178"/>
    <lineage>
        <taxon>Bacteria</taxon>
        <taxon>Bacillati</taxon>
        <taxon>Bacillota</taxon>
        <taxon>Bacilli</taxon>
        <taxon>Bacillales</taxon>
        <taxon>Anoxybacillaceae</taxon>
        <taxon>Paranoxybacillus</taxon>
    </lineage>
</organism>
<dbReference type="EC" id="5.6.2.4" evidence="7"/>
<dbReference type="Proteomes" id="UP000580891">
    <property type="component" value="Unassembled WGS sequence"/>
</dbReference>
<keyword evidence="3 9" id="KW-0347">Helicase</keyword>
<dbReference type="GO" id="GO:0000725">
    <property type="term" value="P:recombinational repair"/>
    <property type="evidence" value="ECO:0007669"/>
    <property type="project" value="TreeGrafter"/>
</dbReference>
<dbReference type="InterPro" id="IPR014016">
    <property type="entry name" value="UvrD-like_ATP-bd"/>
</dbReference>
<dbReference type="InterPro" id="IPR027417">
    <property type="entry name" value="P-loop_NTPase"/>
</dbReference>
<accession>A0A7W0BU98</accession>
<evidence type="ECO:0000313" key="11">
    <source>
        <dbReference type="EMBL" id="MBA2871041.1"/>
    </source>
</evidence>
<dbReference type="GO" id="GO:0016787">
    <property type="term" value="F:hydrolase activity"/>
    <property type="evidence" value="ECO:0007669"/>
    <property type="project" value="UniProtKB-UniRule"/>
</dbReference>
<dbReference type="GO" id="GO:0005829">
    <property type="term" value="C:cytosol"/>
    <property type="evidence" value="ECO:0007669"/>
    <property type="project" value="TreeGrafter"/>
</dbReference>
<dbReference type="EMBL" id="JACDUU010000002">
    <property type="protein sequence ID" value="MBA2871041.1"/>
    <property type="molecule type" value="Genomic_DNA"/>
</dbReference>
<evidence type="ECO:0000313" key="12">
    <source>
        <dbReference type="Proteomes" id="UP000580891"/>
    </source>
</evidence>
<evidence type="ECO:0000256" key="4">
    <source>
        <dbReference type="ARBA" id="ARBA00022840"/>
    </source>
</evidence>
<protein>
    <recommendedName>
        <fullName evidence="7">DNA 3'-5' helicase</fullName>
        <ecNumber evidence="7">5.6.2.4</ecNumber>
    </recommendedName>
</protein>
<dbReference type="PROSITE" id="PS51198">
    <property type="entry name" value="UVRD_HELICASE_ATP_BIND"/>
    <property type="match status" value="1"/>
</dbReference>
<reference evidence="11 12" key="1">
    <citation type="submission" date="2020-07" db="EMBL/GenBank/DDBJ databases">
        <title>Genomic Encyclopedia of Type Strains, Phase IV (KMG-IV): sequencing the most valuable type-strain genomes for metagenomic binning, comparative biology and taxonomic classification.</title>
        <authorList>
            <person name="Goeker M."/>
        </authorList>
    </citation>
    <scope>NUCLEOTIDE SEQUENCE [LARGE SCALE GENOMIC DNA]</scope>
    <source>
        <strain evidence="11 12">DSM 25220</strain>
    </source>
</reference>
<evidence type="ECO:0000256" key="3">
    <source>
        <dbReference type="ARBA" id="ARBA00022806"/>
    </source>
</evidence>
<evidence type="ECO:0000256" key="7">
    <source>
        <dbReference type="ARBA" id="ARBA00034808"/>
    </source>
</evidence>
<keyword evidence="1 9" id="KW-0547">Nucleotide-binding</keyword>
<dbReference type="GO" id="GO:0043138">
    <property type="term" value="F:3'-5' DNA helicase activity"/>
    <property type="evidence" value="ECO:0007669"/>
    <property type="project" value="UniProtKB-EC"/>
</dbReference>
<evidence type="ECO:0000256" key="2">
    <source>
        <dbReference type="ARBA" id="ARBA00022801"/>
    </source>
</evidence>
<keyword evidence="2 9" id="KW-0378">Hydrolase</keyword>